<accession>A0A3Q0J5B8</accession>
<sequence length="720" mass="84235">MISGGYFSEALQKEKYEHNRMLAEKRDEHLMKEKALYEDLHLLQSQRAKLLKQHDPHNNKIVKENEKLQKALYEDLHLLQSQRAKLLKQHDPHNNKIVKENEKLQDEIRKKMEATKSAIQMLTDIIGDHMQYTIPQSGVLCDQRMNLRMKGKIYRTIVGPAMMYGSETWPVKKNLERRLEVAEMRMLRWICGVTRLDRIRNEIIRSKIKVTEISKKIQERRLQWYGHVQRREENYIGKKIARLEVKGKRGREHQSSSSSRQQSHQRYQRQLQLDKFNRFRRSVSVEPSAYRSQQKSFIQKSGTVANYGSRYSNQRKQRRREGGAWGETRHPVPGRGKRGGYQGRRGNRRRQNMRNMMNRDHEDDDAMDLEMPPPPNQHFRHNIHNKKGFKSSFNPRPPLLPLPLPPCPPPSMMMLPPPAPPVYDMPPPPPPPPLSHQDNTSSSSSSSEALQKEKYEHNRMLAEKRDEHLMKEKALYEDLHLLQSQRAKLLKQHDPHNNKIVKENEKLQDEIRKKMEATKSAIQMLTDIIGDHMQYTIPQVSRRVSAGSPEHKSDSSESSEDDDESHSSSDTASEAPPSPPNMPPPSPDRPKRKPYLISRNRNIFVRRRDITTRDRRKIDTTAYIQTAGQAVLKSQQQETLEEKSQKMEQKLHHCDDTDSEDIFPLASSVENKSTKRTMEEDIEDIFNLRRPATQRPHVEDMETEGDEKEREEEENNTSTQ</sequence>
<feature type="compositionally biased region" description="Low complexity" evidence="1">
    <location>
        <begin position="255"/>
        <end position="269"/>
    </location>
</feature>
<feature type="compositionally biased region" description="Polar residues" evidence="1">
    <location>
        <begin position="290"/>
        <end position="312"/>
    </location>
</feature>
<proteinExistence type="predicted"/>
<dbReference type="PANTHER" id="PTHR46238">
    <property type="entry name" value="REVERSE TRANSCRIPTASE DOMAIN-CONTAINING PROTEIN"/>
    <property type="match status" value="1"/>
</dbReference>
<feature type="region of interest" description="Disordered" evidence="1">
    <location>
        <begin position="285"/>
        <end position="356"/>
    </location>
</feature>
<evidence type="ECO:0000313" key="3">
    <source>
        <dbReference type="RefSeq" id="XP_026683621.1"/>
    </source>
</evidence>
<feature type="region of interest" description="Disordered" evidence="1">
    <location>
        <begin position="685"/>
        <end position="720"/>
    </location>
</feature>
<evidence type="ECO:0000313" key="2">
    <source>
        <dbReference type="Proteomes" id="UP000079169"/>
    </source>
</evidence>
<feature type="compositionally biased region" description="Pro residues" evidence="1">
    <location>
        <begin position="419"/>
        <end position="434"/>
    </location>
</feature>
<feature type="compositionally biased region" description="Acidic residues" evidence="1">
    <location>
        <begin position="701"/>
        <end position="720"/>
    </location>
</feature>
<dbReference type="PANTHER" id="PTHR46238:SF8">
    <property type="entry name" value="ENDONUCLEASE_EXONUCLEASE_PHOSPHATASE DOMAIN-CONTAINING PROTEIN"/>
    <property type="match status" value="1"/>
</dbReference>
<gene>
    <name evidence="3" type="primary">LOC103514996</name>
</gene>
<dbReference type="KEGG" id="dci:103514996"/>
<feature type="region of interest" description="Disordered" evidence="1">
    <location>
        <begin position="246"/>
        <end position="269"/>
    </location>
</feature>
<dbReference type="PaxDb" id="121845-A0A3Q0J5B8"/>
<feature type="non-terminal residue" evidence="3">
    <location>
        <position position="720"/>
    </location>
</feature>
<reference evidence="3" key="1">
    <citation type="submission" date="2025-08" db="UniProtKB">
        <authorList>
            <consortium name="RefSeq"/>
        </authorList>
    </citation>
    <scope>IDENTIFICATION</scope>
</reference>
<feature type="region of interest" description="Disordered" evidence="1">
    <location>
        <begin position="419"/>
        <end position="453"/>
    </location>
</feature>
<organism evidence="2 3">
    <name type="scientific">Diaphorina citri</name>
    <name type="common">Asian citrus psyllid</name>
    <dbReference type="NCBI Taxonomy" id="121845"/>
    <lineage>
        <taxon>Eukaryota</taxon>
        <taxon>Metazoa</taxon>
        <taxon>Ecdysozoa</taxon>
        <taxon>Arthropoda</taxon>
        <taxon>Hexapoda</taxon>
        <taxon>Insecta</taxon>
        <taxon>Pterygota</taxon>
        <taxon>Neoptera</taxon>
        <taxon>Paraneoptera</taxon>
        <taxon>Hemiptera</taxon>
        <taxon>Sternorrhyncha</taxon>
        <taxon>Psylloidea</taxon>
        <taxon>Psyllidae</taxon>
        <taxon>Diaphorininae</taxon>
        <taxon>Diaphorina</taxon>
    </lineage>
</organism>
<dbReference type="Proteomes" id="UP000079169">
    <property type="component" value="Unplaced"/>
</dbReference>
<feature type="region of interest" description="Disordered" evidence="1">
    <location>
        <begin position="542"/>
        <end position="601"/>
    </location>
</feature>
<protein>
    <submittedName>
        <fullName evidence="3">Uncharacterized protein LOC103514996</fullName>
    </submittedName>
</protein>
<dbReference type="STRING" id="121845.A0A3Q0J5B8"/>
<dbReference type="AlphaFoldDB" id="A0A3Q0J5B8"/>
<evidence type="ECO:0000256" key="1">
    <source>
        <dbReference type="SAM" id="MobiDB-lite"/>
    </source>
</evidence>
<dbReference type="GeneID" id="103514996"/>
<feature type="compositionally biased region" description="Pro residues" evidence="1">
    <location>
        <begin position="576"/>
        <end position="587"/>
    </location>
</feature>
<keyword evidence="2" id="KW-1185">Reference proteome</keyword>
<dbReference type="RefSeq" id="XP_026683621.1">
    <property type="nucleotide sequence ID" value="XM_026827820.1"/>
</dbReference>
<name>A0A3Q0J5B8_DIACI</name>